<keyword evidence="2" id="KW-1185">Reference proteome</keyword>
<dbReference type="NCBIfam" id="TIGR02532">
    <property type="entry name" value="IV_pilin_GFxxxE"/>
    <property type="match status" value="1"/>
</dbReference>
<evidence type="ECO:0000313" key="2">
    <source>
        <dbReference type="Proteomes" id="UP000198703"/>
    </source>
</evidence>
<evidence type="ECO:0000313" key="1">
    <source>
        <dbReference type="EMBL" id="SDZ89240.1"/>
    </source>
</evidence>
<proteinExistence type="predicted"/>
<sequence length="200" mass="20521">MRRQSGFTLIELLVAAALLALIVATAAGGLRFGARAWDRTSESAEAALEGRALRGFLRALIEGAAPIRLREGEREPPVLFLGAQDRLTLAAPLPSALAPPGLHLVSLAFEPAPSGGGLALVMRWRALGALRPALSLPPQDGAETLVSGLERGGFAYLGPDGAAVQWRGPAPPRLVEIAMAGAALGPWPALAAAPRAGVAP</sequence>
<accession>A0A1H3WQL9</accession>
<dbReference type="RefSeq" id="WP_093248322.1">
    <property type="nucleotide sequence ID" value="NZ_FNQM01000002.1"/>
</dbReference>
<organism evidence="1 2">
    <name type="scientific">Rubrimonas cliftonensis</name>
    <dbReference type="NCBI Taxonomy" id="89524"/>
    <lineage>
        <taxon>Bacteria</taxon>
        <taxon>Pseudomonadati</taxon>
        <taxon>Pseudomonadota</taxon>
        <taxon>Alphaproteobacteria</taxon>
        <taxon>Rhodobacterales</taxon>
        <taxon>Paracoccaceae</taxon>
        <taxon>Rubrimonas</taxon>
    </lineage>
</organism>
<dbReference type="STRING" id="89524.SAMN05444370_10269"/>
<dbReference type="Proteomes" id="UP000198703">
    <property type="component" value="Unassembled WGS sequence"/>
</dbReference>
<gene>
    <name evidence="1" type="ORF">SAMN05444370_10269</name>
</gene>
<dbReference type="PROSITE" id="PS00409">
    <property type="entry name" value="PROKAR_NTER_METHYL"/>
    <property type="match status" value="1"/>
</dbReference>
<protein>
    <submittedName>
        <fullName evidence="1">Prepilin-type N-terminal cleavage/methylation domain-containing protein</fullName>
    </submittedName>
</protein>
<reference evidence="1 2" key="1">
    <citation type="submission" date="2016-10" db="EMBL/GenBank/DDBJ databases">
        <authorList>
            <person name="de Groot N.N."/>
        </authorList>
    </citation>
    <scope>NUCLEOTIDE SEQUENCE [LARGE SCALE GENOMIC DNA]</scope>
    <source>
        <strain evidence="1 2">DSM 15345</strain>
    </source>
</reference>
<dbReference type="InterPro" id="IPR012902">
    <property type="entry name" value="N_methyl_site"/>
</dbReference>
<dbReference type="EMBL" id="FNQM01000002">
    <property type="protein sequence ID" value="SDZ89240.1"/>
    <property type="molecule type" value="Genomic_DNA"/>
</dbReference>
<dbReference type="AlphaFoldDB" id="A0A1H3WQL9"/>
<dbReference type="Pfam" id="PF07963">
    <property type="entry name" value="N_methyl"/>
    <property type="match status" value="1"/>
</dbReference>
<name>A0A1H3WQL9_9RHOB</name>